<accession>A0A976SKX9</accession>
<dbReference type="Proteomes" id="UP000244803">
    <property type="component" value="Chromosome 4"/>
</dbReference>
<name>A0A976SKX9_THEOR</name>
<protein>
    <submittedName>
        <fullName evidence="1">Uncharacterized protein</fullName>
    </submittedName>
</protein>
<gene>
    <name evidence="1" type="ORF">MACJ_003995</name>
</gene>
<proteinExistence type="predicted"/>
<dbReference type="AlphaFoldDB" id="A0A976SKX9"/>
<evidence type="ECO:0000313" key="1">
    <source>
        <dbReference type="EMBL" id="UVC54448.1"/>
    </source>
</evidence>
<evidence type="ECO:0000313" key="2">
    <source>
        <dbReference type="Proteomes" id="UP000244803"/>
    </source>
</evidence>
<sequence length="211" mass="23641">MTGVVCDHFNSCLITPQQTLPNNFQATGSNGFANCVSHVPSQQSGFIVGNSYNFSEGFSIDPCCNVNTNPFSSKTLTYNNSDFNYDGNYKFSNDYSFHEGLNVNQNIYDQTNPDAGMSEYVQFERNLAESDLTPKRYISVTATRVPPEALGEDERVDSLTPSFFASNRAFKRININSGRSIFRKRRPGDCKSEWSNAFDKDCEIGLYGIDE</sequence>
<dbReference type="EMBL" id="CP056067">
    <property type="protein sequence ID" value="UVC54448.1"/>
    <property type="molecule type" value="Genomic_DNA"/>
</dbReference>
<organism evidence="1 2">
    <name type="scientific">Theileria orientalis</name>
    <dbReference type="NCBI Taxonomy" id="68886"/>
    <lineage>
        <taxon>Eukaryota</taxon>
        <taxon>Sar</taxon>
        <taxon>Alveolata</taxon>
        <taxon>Apicomplexa</taxon>
        <taxon>Aconoidasida</taxon>
        <taxon>Piroplasmida</taxon>
        <taxon>Theileriidae</taxon>
        <taxon>Theileria</taxon>
    </lineage>
</organism>
<reference evidence="1" key="1">
    <citation type="submission" date="2022-07" db="EMBL/GenBank/DDBJ databases">
        <title>Evaluation of T. orientalis genome assembly methods using nanopore sequencing and analysis of variation between genomes.</title>
        <authorList>
            <person name="Yam J."/>
            <person name="Micallef M.L."/>
            <person name="Liu M."/>
            <person name="Djordjevic S.P."/>
            <person name="Bogema D.R."/>
            <person name="Jenkins C."/>
        </authorList>
    </citation>
    <scope>NUCLEOTIDE SEQUENCE</scope>
    <source>
        <strain evidence="1">Fish Creek</strain>
    </source>
</reference>